<evidence type="ECO:0000313" key="2">
    <source>
        <dbReference type="EMBL" id="CAJ0606211.1"/>
    </source>
</evidence>
<dbReference type="InterPro" id="IPR052501">
    <property type="entry name" value="Alpha-1-2_FucT"/>
</dbReference>
<dbReference type="PANTHER" id="PTHR22898:SF3">
    <property type="entry name" value="ALPHA-1,2-FUCOSYLTRANSFERASE-RELATED"/>
    <property type="match status" value="1"/>
</dbReference>
<keyword evidence="1" id="KW-0732">Signal</keyword>
<feature type="chain" id="PRO_5041337760" evidence="1">
    <location>
        <begin position="23"/>
        <end position="179"/>
    </location>
</feature>
<evidence type="ECO:0000256" key="1">
    <source>
        <dbReference type="SAM" id="SignalP"/>
    </source>
</evidence>
<name>A0AA36H8P8_CYLNA</name>
<accession>A0AA36H8P8</accession>
<comment type="caution">
    <text evidence="2">The sequence shown here is derived from an EMBL/GenBank/DDBJ whole genome shotgun (WGS) entry which is preliminary data.</text>
</comment>
<evidence type="ECO:0000313" key="3">
    <source>
        <dbReference type="Proteomes" id="UP001176961"/>
    </source>
</evidence>
<reference evidence="2" key="1">
    <citation type="submission" date="2023-07" db="EMBL/GenBank/DDBJ databases">
        <authorList>
            <consortium name="CYATHOMIX"/>
        </authorList>
    </citation>
    <scope>NUCLEOTIDE SEQUENCE</scope>
    <source>
        <strain evidence="2">N/A</strain>
    </source>
</reference>
<dbReference type="EMBL" id="CATQJL010000316">
    <property type="protein sequence ID" value="CAJ0606211.1"/>
    <property type="molecule type" value="Genomic_DNA"/>
</dbReference>
<dbReference type="Proteomes" id="UP001176961">
    <property type="component" value="Unassembled WGS sequence"/>
</dbReference>
<keyword evidence="3" id="KW-1185">Reference proteome</keyword>
<organism evidence="2 3">
    <name type="scientific">Cylicocyclus nassatus</name>
    <name type="common">Nematode worm</name>
    <dbReference type="NCBI Taxonomy" id="53992"/>
    <lineage>
        <taxon>Eukaryota</taxon>
        <taxon>Metazoa</taxon>
        <taxon>Ecdysozoa</taxon>
        <taxon>Nematoda</taxon>
        <taxon>Chromadorea</taxon>
        <taxon>Rhabditida</taxon>
        <taxon>Rhabditina</taxon>
        <taxon>Rhabditomorpha</taxon>
        <taxon>Strongyloidea</taxon>
        <taxon>Strongylidae</taxon>
        <taxon>Cylicocyclus</taxon>
    </lineage>
</organism>
<gene>
    <name evidence="2" type="ORF">CYNAS_LOCUS18194</name>
</gene>
<dbReference type="PANTHER" id="PTHR22898">
    <property type="entry name" value="UNCHARACTERIZED GLYCOSOL TRANSFERASE-RELATED"/>
    <property type="match status" value="1"/>
</dbReference>
<sequence>MNILQPPMILLLSLSVIQFIILTQFNWRCAEKADSSRKYVGFRMNKGRFGAQLFHLISGYGIARTLNRTHYLSLQDGYIAHVVKFLRQFKDVFPRLQDTFVLAPYDAPETHVDFIGGCCNFLNPLRLYNNTAEYMFLKFKFGQHPKYFQDYLADIRQILKFSSVVEQTGEKSFRTVWKS</sequence>
<dbReference type="AlphaFoldDB" id="A0AA36H8P8"/>
<proteinExistence type="predicted"/>
<feature type="signal peptide" evidence="1">
    <location>
        <begin position="1"/>
        <end position="22"/>
    </location>
</feature>
<protein>
    <submittedName>
        <fullName evidence="2">Uncharacterized protein</fullName>
    </submittedName>
</protein>